<evidence type="ECO:0000313" key="2">
    <source>
        <dbReference type="EMBL" id="AST90899.1"/>
    </source>
</evidence>
<dbReference type="SUPFAM" id="SSF103247">
    <property type="entry name" value="TT1751-like"/>
    <property type="match status" value="1"/>
</dbReference>
<dbReference type="RefSeq" id="WP_066410707.1">
    <property type="nucleotide sequence ID" value="NZ_CP018866.1"/>
</dbReference>
<dbReference type="Pfam" id="PF03625">
    <property type="entry name" value="DUF302"/>
    <property type="match status" value="1"/>
</dbReference>
<feature type="domain" description="DUF302" evidence="1">
    <location>
        <begin position="34"/>
        <end position="97"/>
    </location>
</feature>
<dbReference type="PANTHER" id="PTHR38342:SF1">
    <property type="entry name" value="SLR5037 PROTEIN"/>
    <property type="match status" value="1"/>
</dbReference>
<organism evidence="2 3">
    <name type="scientific">Sutcliffiella cohnii</name>
    <dbReference type="NCBI Taxonomy" id="33932"/>
    <lineage>
        <taxon>Bacteria</taxon>
        <taxon>Bacillati</taxon>
        <taxon>Bacillota</taxon>
        <taxon>Bacilli</taxon>
        <taxon>Bacillales</taxon>
        <taxon>Bacillaceae</taxon>
        <taxon>Sutcliffiella</taxon>
    </lineage>
</organism>
<dbReference type="PANTHER" id="PTHR38342">
    <property type="entry name" value="SLR5037 PROTEIN"/>
    <property type="match status" value="1"/>
</dbReference>
<name>A0A223KN79_9BACI</name>
<dbReference type="KEGG" id="bcoh:BC6307_06185"/>
<dbReference type="EMBL" id="CP018866">
    <property type="protein sequence ID" value="AST90899.1"/>
    <property type="molecule type" value="Genomic_DNA"/>
</dbReference>
<dbReference type="Proteomes" id="UP000215224">
    <property type="component" value="Chromosome"/>
</dbReference>
<protein>
    <recommendedName>
        <fullName evidence="1">DUF302 domain-containing protein</fullName>
    </recommendedName>
</protein>
<proteinExistence type="predicted"/>
<dbReference type="PIRSF" id="PIRSF021774">
    <property type="entry name" value="UCP021774"/>
    <property type="match status" value="1"/>
</dbReference>
<gene>
    <name evidence="2" type="ORF">BC6307_06185</name>
</gene>
<dbReference type="STRING" id="1314751.GCA_001591425_00048"/>
<dbReference type="Gene3D" id="3.30.310.70">
    <property type="entry name" value="TT1751-like domain"/>
    <property type="match status" value="1"/>
</dbReference>
<dbReference type="AlphaFoldDB" id="A0A223KN79"/>
<accession>A0A223KN79</accession>
<keyword evidence="3" id="KW-1185">Reference proteome</keyword>
<evidence type="ECO:0000259" key="1">
    <source>
        <dbReference type="Pfam" id="PF03625"/>
    </source>
</evidence>
<sequence>MFHYTVETSKSIEEAIHSLEENLKAEQFGIQWQFNVKETLNNKGYELENPFIVLEVCNPEEAQNILSKNQIIGYFLPCKIVVYKDNEGKTKIGMPKPSALIQMLEDESLQELAIDIEKRLIVCIDKSM</sequence>
<dbReference type="InterPro" id="IPR005180">
    <property type="entry name" value="DUF302"/>
</dbReference>
<dbReference type="InterPro" id="IPR035923">
    <property type="entry name" value="TT1751-like_sf"/>
</dbReference>
<reference evidence="2 3" key="1">
    <citation type="submission" date="2016-12" db="EMBL/GenBank/DDBJ databases">
        <title>The whole genome sequencing and assembly of Bacillus cohnii DSM 6307T strain.</title>
        <authorList>
            <person name="Lee Y.-J."/>
            <person name="Yi H."/>
            <person name="Bahn Y.-S."/>
            <person name="Kim J.F."/>
            <person name="Lee D.-W."/>
        </authorList>
    </citation>
    <scope>NUCLEOTIDE SEQUENCE [LARGE SCALE GENOMIC DNA]</scope>
    <source>
        <strain evidence="2 3">DSM 6307</strain>
    </source>
</reference>
<dbReference type="CDD" id="cd14797">
    <property type="entry name" value="DUF302"/>
    <property type="match status" value="1"/>
</dbReference>
<evidence type="ECO:0000313" key="3">
    <source>
        <dbReference type="Proteomes" id="UP000215224"/>
    </source>
</evidence>
<dbReference type="InterPro" id="IPR016796">
    <property type="entry name" value="UCP021774"/>
</dbReference>